<evidence type="ECO:0000256" key="7">
    <source>
        <dbReference type="ARBA" id="ARBA00023163"/>
    </source>
</evidence>
<dbReference type="PANTHER" id="PTHR14003">
    <property type="entry name" value="TRANSCRIPTIONAL REPRESSOR PROTEIN YY"/>
    <property type="match status" value="1"/>
</dbReference>
<evidence type="ECO:0000256" key="4">
    <source>
        <dbReference type="ARBA" id="ARBA00022771"/>
    </source>
</evidence>
<dbReference type="GO" id="GO:0000978">
    <property type="term" value="F:RNA polymerase II cis-regulatory region sequence-specific DNA binding"/>
    <property type="evidence" value="ECO:0007669"/>
    <property type="project" value="TreeGrafter"/>
</dbReference>
<evidence type="ECO:0000256" key="3">
    <source>
        <dbReference type="ARBA" id="ARBA00022737"/>
    </source>
</evidence>
<sequence>MDSISNWDELLSLRRSGAVSTAPQDDDYSLYFNDQNFDSVFSDTLQTLQDLEVPPGFDAAEPPPQRQMLGRPWLQHLRQHLNASPFRHSKKPSGTAIFGFLGHNRELSLTGLSADVFPAVKPDNPKSISPMQLARPSCPDRLGLHPDRIRQPDRLPPPLLAQAQPRTPERDKKTDDIIVTKSNPKLYKFPPLPATPANEDFLLSAAPLLTIQYPLIGNESYPDKIDELLDVPEVPWRYVPIPVQQPNPRTMSRETGRQSRNYASLRSQLLDSRFQIFELEPFRVTDDYDAFYQYNDGSCSLPMRGAGDELNLNMNVFMPSPGSLLSHKLPEAHDALPQAYSLPLHRDRGPTDARRFYNRHFFSDNPEKYRSTPASVLESSPPRPGSLQSSPVRLTKPAAEPADDTVTDFNETILQLSPPRVQPLITPSHKHITLEWSPIISPSGNTRDVKRAIQDLWPKRTVKKTSLLPPGELDRYWDGPDANKIFTCTYENCGKKFTRRYNVRSHIQTHLSDRPFACTYCPKSFVRQHDFNRHLKSHMVLKFCRCRCGKEFTRVEGYRKHLANGVCLKGADAGGVTKPARPREDTGLDGLTSNRLKEYLELSPA</sequence>
<evidence type="ECO:0000256" key="10">
    <source>
        <dbReference type="SAM" id="MobiDB-lite"/>
    </source>
</evidence>
<feature type="region of interest" description="Disordered" evidence="10">
    <location>
        <begin position="367"/>
        <end position="403"/>
    </location>
</feature>
<dbReference type="OrthoDB" id="3437960at2759"/>
<accession>A0A4P9ZAS9</accession>
<evidence type="ECO:0000313" key="13">
    <source>
        <dbReference type="Proteomes" id="UP000268321"/>
    </source>
</evidence>
<organism evidence="12 13">
    <name type="scientific">Metschnikowia bicuspidata</name>
    <dbReference type="NCBI Taxonomy" id="27322"/>
    <lineage>
        <taxon>Eukaryota</taxon>
        <taxon>Fungi</taxon>
        <taxon>Dikarya</taxon>
        <taxon>Ascomycota</taxon>
        <taxon>Saccharomycotina</taxon>
        <taxon>Pichiomycetes</taxon>
        <taxon>Metschnikowiaceae</taxon>
        <taxon>Metschnikowia</taxon>
    </lineage>
</organism>
<evidence type="ECO:0000256" key="1">
    <source>
        <dbReference type="ARBA" id="ARBA00004123"/>
    </source>
</evidence>
<dbReference type="InterPro" id="IPR036236">
    <property type="entry name" value="Znf_C2H2_sf"/>
</dbReference>
<feature type="compositionally biased region" description="Basic and acidic residues" evidence="10">
    <location>
        <begin position="142"/>
        <end position="153"/>
    </location>
</feature>
<dbReference type="InterPro" id="IPR013087">
    <property type="entry name" value="Znf_C2H2_type"/>
</dbReference>
<keyword evidence="6" id="KW-0805">Transcription regulation</keyword>
<keyword evidence="2" id="KW-0479">Metal-binding</keyword>
<evidence type="ECO:0000313" key="12">
    <source>
        <dbReference type="EMBL" id="RKP28910.1"/>
    </source>
</evidence>
<dbReference type="SUPFAM" id="SSF57667">
    <property type="entry name" value="beta-beta-alpha zinc fingers"/>
    <property type="match status" value="1"/>
</dbReference>
<dbReference type="Gene3D" id="3.30.160.60">
    <property type="entry name" value="Classic Zinc Finger"/>
    <property type="match status" value="2"/>
</dbReference>
<evidence type="ECO:0000259" key="11">
    <source>
        <dbReference type="PROSITE" id="PS50157"/>
    </source>
</evidence>
<dbReference type="PROSITE" id="PS00028">
    <property type="entry name" value="ZINC_FINGER_C2H2_1"/>
    <property type="match status" value="2"/>
</dbReference>
<feature type="domain" description="C2H2-type" evidence="11">
    <location>
        <begin position="486"/>
        <end position="515"/>
    </location>
</feature>
<keyword evidence="13" id="KW-1185">Reference proteome</keyword>
<dbReference type="Proteomes" id="UP000268321">
    <property type="component" value="Unassembled WGS sequence"/>
</dbReference>
<feature type="region of interest" description="Disordered" evidence="10">
    <location>
        <begin position="123"/>
        <end position="173"/>
    </location>
</feature>
<dbReference type="SMART" id="SM00355">
    <property type="entry name" value="ZnF_C2H2"/>
    <property type="match status" value="2"/>
</dbReference>
<dbReference type="GO" id="GO:0008270">
    <property type="term" value="F:zinc ion binding"/>
    <property type="evidence" value="ECO:0007669"/>
    <property type="project" value="UniProtKB-KW"/>
</dbReference>
<dbReference type="GO" id="GO:0000785">
    <property type="term" value="C:chromatin"/>
    <property type="evidence" value="ECO:0007669"/>
    <property type="project" value="TreeGrafter"/>
</dbReference>
<evidence type="ECO:0000256" key="9">
    <source>
        <dbReference type="PROSITE-ProRule" id="PRU00042"/>
    </source>
</evidence>
<feature type="domain" description="C2H2-type" evidence="11">
    <location>
        <begin position="516"/>
        <end position="543"/>
    </location>
</feature>
<name>A0A4P9ZAS9_9ASCO</name>
<evidence type="ECO:0000256" key="8">
    <source>
        <dbReference type="ARBA" id="ARBA00023242"/>
    </source>
</evidence>
<dbReference type="EMBL" id="ML004538">
    <property type="protein sequence ID" value="RKP28910.1"/>
    <property type="molecule type" value="Genomic_DNA"/>
</dbReference>
<keyword evidence="8" id="KW-0539">Nucleus</keyword>
<keyword evidence="5" id="KW-0862">Zinc</keyword>
<dbReference type="Pfam" id="PF00096">
    <property type="entry name" value="zf-C2H2"/>
    <property type="match status" value="2"/>
</dbReference>
<reference evidence="13" key="1">
    <citation type="journal article" date="2018" name="Nat. Microbiol.">
        <title>Leveraging single-cell genomics to expand the fungal tree of life.</title>
        <authorList>
            <person name="Ahrendt S.R."/>
            <person name="Quandt C.A."/>
            <person name="Ciobanu D."/>
            <person name="Clum A."/>
            <person name="Salamov A."/>
            <person name="Andreopoulos B."/>
            <person name="Cheng J.F."/>
            <person name="Woyke T."/>
            <person name="Pelin A."/>
            <person name="Henrissat B."/>
            <person name="Reynolds N.K."/>
            <person name="Benny G.L."/>
            <person name="Smith M.E."/>
            <person name="James T.Y."/>
            <person name="Grigoriev I.V."/>
        </authorList>
    </citation>
    <scope>NUCLEOTIDE SEQUENCE [LARGE SCALE GENOMIC DNA]</scope>
    <source>
        <strain evidence="13">Baker2002</strain>
    </source>
</reference>
<dbReference type="GO" id="GO:0000981">
    <property type="term" value="F:DNA-binding transcription factor activity, RNA polymerase II-specific"/>
    <property type="evidence" value="ECO:0007669"/>
    <property type="project" value="TreeGrafter"/>
</dbReference>
<evidence type="ECO:0000256" key="6">
    <source>
        <dbReference type="ARBA" id="ARBA00023015"/>
    </source>
</evidence>
<dbReference type="PROSITE" id="PS50157">
    <property type="entry name" value="ZINC_FINGER_C2H2_2"/>
    <property type="match status" value="2"/>
</dbReference>
<evidence type="ECO:0000256" key="5">
    <source>
        <dbReference type="ARBA" id="ARBA00022833"/>
    </source>
</evidence>
<dbReference type="GO" id="GO:0045944">
    <property type="term" value="P:positive regulation of transcription by RNA polymerase II"/>
    <property type="evidence" value="ECO:0007669"/>
    <property type="project" value="UniProtKB-ARBA"/>
</dbReference>
<dbReference type="FunFam" id="3.30.160.60:FF:001752">
    <property type="entry name" value="Transcriptional factor SWI5"/>
    <property type="match status" value="1"/>
</dbReference>
<keyword evidence="4 9" id="KW-0863">Zinc-finger</keyword>
<evidence type="ECO:0000256" key="2">
    <source>
        <dbReference type="ARBA" id="ARBA00022723"/>
    </source>
</evidence>
<comment type="subcellular location">
    <subcellularLocation>
        <location evidence="1">Nucleus</location>
    </subcellularLocation>
</comment>
<protein>
    <recommendedName>
        <fullName evidence="11">C2H2-type domain-containing protein</fullName>
    </recommendedName>
</protein>
<keyword evidence="7" id="KW-0804">Transcription</keyword>
<gene>
    <name evidence="12" type="ORF">METBISCDRAFT_19925</name>
</gene>
<dbReference type="AlphaFoldDB" id="A0A4P9ZAS9"/>
<keyword evidence="3" id="KW-0677">Repeat</keyword>
<dbReference type="PANTHER" id="PTHR14003:SF19">
    <property type="entry name" value="YY2 TRANSCRIPTION FACTOR"/>
    <property type="match status" value="1"/>
</dbReference>
<dbReference type="GO" id="GO:0005667">
    <property type="term" value="C:transcription regulator complex"/>
    <property type="evidence" value="ECO:0007669"/>
    <property type="project" value="TreeGrafter"/>
</dbReference>
<proteinExistence type="predicted"/>
<dbReference type="GO" id="GO:0005634">
    <property type="term" value="C:nucleus"/>
    <property type="evidence" value="ECO:0007669"/>
    <property type="project" value="UniProtKB-SubCell"/>
</dbReference>